<organism evidence="7 8">
    <name type="scientific">Symbiodinium microadriaticum</name>
    <name type="common">Dinoflagellate</name>
    <name type="synonym">Zooxanthella microadriatica</name>
    <dbReference type="NCBI Taxonomy" id="2951"/>
    <lineage>
        <taxon>Eukaryota</taxon>
        <taxon>Sar</taxon>
        <taxon>Alveolata</taxon>
        <taxon>Dinophyceae</taxon>
        <taxon>Suessiales</taxon>
        <taxon>Symbiodiniaceae</taxon>
        <taxon>Symbiodinium</taxon>
    </lineage>
</organism>
<protein>
    <recommendedName>
        <fullName evidence="5">Poly [ADP-ribose] polymerase</fullName>
        <shortName evidence="5">PARP</shortName>
        <ecNumber evidence="5">2.4.2.-</ecNumber>
    </recommendedName>
</protein>
<dbReference type="PANTHER" id="PTHR10459:SF60">
    <property type="entry name" value="POLY [ADP-RIBOSE] POLYMERASE 2"/>
    <property type="match status" value="1"/>
</dbReference>
<dbReference type="PROSITE" id="PS51059">
    <property type="entry name" value="PARP_CATALYTIC"/>
    <property type="match status" value="1"/>
</dbReference>
<dbReference type="GO" id="GO:0005730">
    <property type="term" value="C:nucleolus"/>
    <property type="evidence" value="ECO:0007669"/>
    <property type="project" value="TreeGrafter"/>
</dbReference>
<dbReference type="InterPro" id="IPR012317">
    <property type="entry name" value="Poly(ADP-ribose)pol_cat_dom"/>
</dbReference>
<dbReference type="PANTHER" id="PTHR10459">
    <property type="entry name" value="DNA LIGASE"/>
    <property type="match status" value="1"/>
</dbReference>
<feature type="domain" description="PARP catalytic" evidence="6">
    <location>
        <begin position="1"/>
        <end position="219"/>
    </location>
</feature>
<keyword evidence="8" id="KW-1185">Reference proteome</keyword>
<dbReference type="Proteomes" id="UP000186817">
    <property type="component" value="Unassembled WGS sequence"/>
</dbReference>
<dbReference type="GO" id="GO:0070212">
    <property type="term" value="P:protein poly-ADP-ribosylation"/>
    <property type="evidence" value="ECO:0007669"/>
    <property type="project" value="TreeGrafter"/>
</dbReference>
<dbReference type="AlphaFoldDB" id="A0A1Q9EEK5"/>
<dbReference type="GO" id="GO:1990404">
    <property type="term" value="F:NAD+-protein mono-ADP-ribosyltransferase activity"/>
    <property type="evidence" value="ECO:0007669"/>
    <property type="project" value="TreeGrafter"/>
</dbReference>
<dbReference type="Gene3D" id="3.90.228.10">
    <property type="match status" value="1"/>
</dbReference>
<proteinExistence type="predicted"/>
<dbReference type="OrthoDB" id="2017365at2759"/>
<dbReference type="GO" id="GO:0003950">
    <property type="term" value="F:NAD+ poly-ADP-ribosyltransferase activity"/>
    <property type="evidence" value="ECO:0007669"/>
    <property type="project" value="UniProtKB-UniRule"/>
</dbReference>
<keyword evidence="3 5" id="KW-0520">NAD</keyword>
<gene>
    <name evidence="7" type="primary">PARP2-B</name>
    <name evidence="7" type="ORF">AK812_SmicGene10928</name>
</gene>
<dbReference type="GO" id="GO:0006302">
    <property type="term" value="P:double-strand break repair"/>
    <property type="evidence" value="ECO:0007669"/>
    <property type="project" value="TreeGrafter"/>
</dbReference>
<dbReference type="EC" id="2.4.2.-" evidence="5"/>
<name>A0A1Q9EEK5_SYMMI</name>
<evidence type="ECO:0000256" key="2">
    <source>
        <dbReference type="ARBA" id="ARBA00022679"/>
    </source>
</evidence>
<dbReference type="InterPro" id="IPR050800">
    <property type="entry name" value="ARTD/PARP"/>
</dbReference>
<evidence type="ECO:0000259" key="6">
    <source>
        <dbReference type="PROSITE" id="PS51059"/>
    </source>
</evidence>
<accession>A0A1Q9EEK5</accession>
<keyword evidence="1 5" id="KW-0328">Glycosyltransferase</keyword>
<comment type="catalytic activity">
    <reaction evidence="4">
        <text>NAD(+) + (ADP-D-ribosyl)n-acceptor = nicotinamide + (ADP-D-ribosyl)n+1-acceptor + H(+).</text>
        <dbReference type="EC" id="2.4.2.30"/>
    </reaction>
</comment>
<evidence type="ECO:0000256" key="1">
    <source>
        <dbReference type="ARBA" id="ARBA00022676"/>
    </source>
</evidence>
<evidence type="ECO:0000256" key="3">
    <source>
        <dbReference type="ARBA" id="ARBA00023027"/>
    </source>
</evidence>
<reference evidence="7 8" key="1">
    <citation type="submission" date="2016-02" db="EMBL/GenBank/DDBJ databases">
        <title>Genome analysis of coral dinoflagellate symbionts highlights evolutionary adaptations to a symbiotic lifestyle.</title>
        <authorList>
            <person name="Aranda M."/>
            <person name="Li Y."/>
            <person name="Liew Y.J."/>
            <person name="Baumgarten S."/>
            <person name="Simakov O."/>
            <person name="Wilson M."/>
            <person name="Piel J."/>
            <person name="Ashoor H."/>
            <person name="Bougouffa S."/>
            <person name="Bajic V.B."/>
            <person name="Ryu T."/>
            <person name="Ravasi T."/>
            <person name="Bayer T."/>
            <person name="Micklem G."/>
            <person name="Kim H."/>
            <person name="Bhak J."/>
            <person name="Lajeunesse T.C."/>
            <person name="Voolstra C.R."/>
        </authorList>
    </citation>
    <scope>NUCLEOTIDE SEQUENCE [LARGE SCALE GENOMIC DNA]</scope>
    <source>
        <strain evidence="7 8">CCMP2467</strain>
    </source>
</reference>
<dbReference type="OMA" id="SEECHET"/>
<comment type="caution">
    <text evidence="7">The sequence shown here is derived from an EMBL/GenBank/DDBJ whole genome shotgun (WGS) entry which is preliminary data.</text>
</comment>
<keyword evidence="2 5" id="KW-0808">Transferase</keyword>
<evidence type="ECO:0000256" key="4">
    <source>
        <dbReference type="ARBA" id="ARBA00033987"/>
    </source>
</evidence>
<evidence type="ECO:0000313" key="7">
    <source>
        <dbReference type="EMBL" id="OLQ05831.1"/>
    </source>
</evidence>
<sequence length="219" mass="23613">MKAFKTSPSLAAAPWAQHLGAAKPRSPFQRYLASSFTTSAPPKIRSIFGIEKSQEVARYQRFATASNRVLLWQGAPLTSWLSLLAGGPRLPPKEAPESGYAFGKGLYFFNAARPALAKGAPALVLLAEVALGSSRPLNEPTKGAEKLPQGFQSLHAIGAFRPSLSLEHRFADGTAVTVPAGSLREVSGASWGQYDEYVVFNTAQVRMRYLVEIEPSPEP</sequence>
<dbReference type="EMBL" id="LSRX01000174">
    <property type="protein sequence ID" value="OLQ05831.1"/>
    <property type="molecule type" value="Genomic_DNA"/>
</dbReference>
<dbReference type="Pfam" id="PF00644">
    <property type="entry name" value="PARP"/>
    <property type="match status" value="1"/>
</dbReference>
<dbReference type="SUPFAM" id="SSF56399">
    <property type="entry name" value="ADP-ribosylation"/>
    <property type="match status" value="1"/>
</dbReference>
<evidence type="ECO:0000256" key="5">
    <source>
        <dbReference type="RuleBase" id="RU362114"/>
    </source>
</evidence>
<evidence type="ECO:0000313" key="8">
    <source>
        <dbReference type="Proteomes" id="UP000186817"/>
    </source>
</evidence>